<feature type="domain" description="DUF8206" evidence="4">
    <location>
        <begin position="753"/>
        <end position="831"/>
    </location>
</feature>
<evidence type="ECO:0000313" key="6">
    <source>
        <dbReference type="Proteomes" id="UP000014500"/>
    </source>
</evidence>
<keyword evidence="1" id="KW-0175">Coiled coil</keyword>
<dbReference type="Proteomes" id="UP000014500">
    <property type="component" value="Unassembled WGS sequence"/>
</dbReference>
<dbReference type="PANTHER" id="PTHR32046">
    <property type="entry name" value="G DOMAIN-CONTAINING PROTEIN"/>
    <property type="match status" value="1"/>
</dbReference>
<dbReference type="PhylomeDB" id="T1IKP8"/>
<proteinExistence type="predicted"/>
<sequence length="1051" mass="119808">MAMEIPYDKNVVRNAVGRLARLGDLYDARTDSFVGFSIFNEPLPENAVELIKTPAMDINFMNSENMLEKFEKLNIVPELRASIMANLVSLEGHGKYLESEAKNKKARKSMIYSIQTEVEKMIFTEDLNRHFALDALDLDFATHFVVGITWGANTVISLEENDYSGKEIRKNVNDDLNEELRKFVSRIYKPKETILAEYKSSYTIEMYGDILPTTNLPKTEEEAIEMLKKLPRLVQMANRGKGKPIMYALMPISVLDDYLNGTSTKEVILPLDKNVISNFTNFMSEIMESKLEISDLMYKLESHRYCVPDENLRKLAPLKLQVEKEEMKSRLEFKGLIIALRSGNDVTQAPLESDFMPDKIKSQLKQFDNLLICYDCKEALCFGFDGFFYCSCGRAPFAKFSFKCTDVRHGPQFVHFDARRLHRLLKEIPPLNELNVLILGVTGVGKSTWINAFLNYLAFPSLDAASKDELLSVTSTSFQLTDEDDKTHTIRFGQDENEVLEPGQSATQDVKAHLFPIGDTLLRLIDTPGIGDVRGVEQDKENFKKILKYLSSLKWLNGICILLKPNESRLNVLFEFCIKELLTHLHRSATNNVVFCFTHSRETFYKPGDTRQPLGELLRKNQIDLYLNKNTMYSMDNESFRFLCAANQGIEFRDSVKKSFCESWNISVEETNRLISHFKKLEAHIIDDTISLNDARQNIVCLTKPIADISKNIQQNLAIIKDKREMLSSTEANEKDLVKMLFVDIIKLETEPLNHPRTVCGAASCVEYHPAADGSVGAVEYVKHCHSHCGLTGVPVNIVGDARIQKCWAMNGTLNCTQCGCSWDQHLHITYVQIPVATKITVQDVETKISGKKSERQQIEEFISKLDEIREEQEDEQRKIIEMSVKLGRYLSKNAILAYNDVLGKYIDHLIEKEEQKVVVDGNDDVLRRLKSMRAMYEEEVKALITAMAQPNAEEMTFAEFKTHLVDLYALKHNGAQLQNAIESASSSGGEKKKNNYEKFHRPKNDGRGYGLHSAGRFESCVEMSQVVVTKTTNDGLVRKYTRWITSKIWK</sequence>
<evidence type="ECO:0000313" key="5">
    <source>
        <dbReference type="EnsemblMetazoa" id="SMAR001500-PA"/>
    </source>
</evidence>
<feature type="domain" description="SNTX MACPF/CDC-like" evidence="3">
    <location>
        <begin position="12"/>
        <end position="259"/>
    </location>
</feature>
<dbReference type="Pfam" id="PF24674">
    <property type="entry name" value="MACPF_SNTX"/>
    <property type="match status" value="1"/>
</dbReference>
<dbReference type="eggNOG" id="ENOG502QQZ0">
    <property type="taxonomic scope" value="Eukaryota"/>
</dbReference>
<feature type="coiled-coil region" evidence="1">
    <location>
        <begin position="852"/>
        <end position="886"/>
    </location>
</feature>
<dbReference type="EnsemblMetazoa" id="SMAR001500-RA">
    <property type="protein sequence ID" value="SMAR001500-PA"/>
    <property type="gene ID" value="SMAR001500"/>
</dbReference>
<dbReference type="InterPro" id="IPR056072">
    <property type="entry name" value="SNTX_MACPF/CDC-like_dom"/>
</dbReference>
<dbReference type="HOGENOM" id="CLU_008351_0_0_1"/>
<reference evidence="5" key="2">
    <citation type="submission" date="2015-02" db="UniProtKB">
        <authorList>
            <consortium name="EnsemblMetazoa"/>
        </authorList>
    </citation>
    <scope>IDENTIFICATION</scope>
</reference>
<dbReference type="Gene3D" id="3.40.50.300">
    <property type="entry name" value="P-loop containing nucleotide triphosphate hydrolases"/>
    <property type="match status" value="1"/>
</dbReference>
<dbReference type="STRING" id="126957.T1IKP8"/>
<dbReference type="SUPFAM" id="SSF52540">
    <property type="entry name" value="P-loop containing nucleoside triphosphate hydrolases"/>
    <property type="match status" value="1"/>
</dbReference>
<dbReference type="InterPro" id="IPR058519">
    <property type="entry name" value="DUF8206"/>
</dbReference>
<evidence type="ECO:0000256" key="1">
    <source>
        <dbReference type="SAM" id="Coils"/>
    </source>
</evidence>
<feature type="compositionally biased region" description="Basic and acidic residues" evidence="2">
    <location>
        <begin position="990"/>
        <end position="1007"/>
    </location>
</feature>
<dbReference type="EMBL" id="JH430595">
    <property type="status" value="NOT_ANNOTATED_CDS"/>
    <property type="molecule type" value="Genomic_DNA"/>
</dbReference>
<name>T1IKP8_STRMM</name>
<evidence type="ECO:0000256" key="2">
    <source>
        <dbReference type="SAM" id="MobiDB-lite"/>
    </source>
</evidence>
<dbReference type="Pfam" id="PF26633">
    <property type="entry name" value="DUF8206"/>
    <property type="match status" value="1"/>
</dbReference>
<reference evidence="6" key="1">
    <citation type="submission" date="2011-05" db="EMBL/GenBank/DDBJ databases">
        <authorList>
            <person name="Richards S.R."/>
            <person name="Qu J."/>
            <person name="Jiang H."/>
            <person name="Jhangiani S.N."/>
            <person name="Agravi P."/>
            <person name="Goodspeed R."/>
            <person name="Gross S."/>
            <person name="Mandapat C."/>
            <person name="Jackson L."/>
            <person name="Mathew T."/>
            <person name="Pu L."/>
            <person name="Thornton R."/>
            <person name="Saada N."/>
            <person name="Wilczek-Boney K.B."/>
            <person name="Lee S."/>
            <person name="Kovar C."/>
            <person name="Wu Y."/>
            <person name="Scherer S.E."/>
            <person name="Worley K.C."/>
            <person name="Muzny D.M."/>
            <person name="Gibbs R."/>
        </authorList>
    </citation>
    <scope>NUCLEOTIDE SEQUENCE</scope>
    <source>
        <strain evidence="6">Brora</strain>
    </source>
</reference>
<evidence type="ECO:0000259" key="4">
    <source>
        <dbReference type="Pfam" id="PF26633"/>
    </source>
</evidence>
<feature type="region of interest" description="Disordered" evidence="2">
    <location>
        <begin position="983"/>
        <end position="1009"/>
    </location>
</feature>
<dbReference type="InterPro" id="IPR027417">
    <property type="entry name" value="P-loop_NTPase"/>
</dbReference>
<dbReference type="AlphaFoldDB" id="T1IKP8"/>
<dbReference type="PANTHER" id="PTHR32046:SF11">
    <property type="entry name" value="IMMUNE-ASSOCIATED NUCLEOTIDE-BINDING PROTEIN 10-LIKE"/>
    <property type="match status" value="1"/>
</dbReference>
<evidence type="ECO:0000259" key="3">
    <source>
        <dbReference type="Pfam" id="PF24674"/>
    </source>
</evidence>
<organism evidence="5 6">
    <name type="scientific">Strigamia maritima</name>
    <name type="common">European centipede</name>
    <name type="synonym">Geophilus maritimus</name>
    <dbReference type="NCBI Taxonomy" id="126957"/>
    <lineage>
        <taxon>Eukaryota</taxon>
        <taxon>Metazoa</taxon>
        <taxon>Ecdysozoa</taxon>
        <taxon>Arthropoda</taxon>
        <taxon>Myriapoda</taxon>
        <taxon>Chilopoda</taxon>
        <taxon>Pleurostigmophora</taxon>
        <taxon>Geophilomorpha</taxon>
        <taxon>Linotaeniidae</taxon>
        <taxon>Strigamia</taxon>
    </lineage>
</organism>
<dbReference type="OMA" id="LESHRYC"/>
<accession>T1IKP8</accession>
<protein>
    <submittedName>
        <fullName evidence="5">Uncharacterized protein</fullName>
    </submittedName>
</protein>
<keyword evidence="6" id="KW-1185">Reference proteome</keyword>